<dbReference type="EMBL" id="QRGP01000001">
    <property type="protein sequence ID" value="RDV07413.1"/>
    <property type="molecule type" value="Genomic_DNA"/>
</dbReference>
<dbReference type="PANTHER" id="PTHR34597">
    <property type="entry name" value="SLR1661 PROTEIN"/>
    <property type="match status" value="1"/>
</dbReference>
<dbReference type="Proteomes" id="UP000263833">
    <property type="component" value="Unassembled WGS sequence"/>
</dbReference>
<gene>
    <name evidence="2" type="ORF">DXH95_08725</name>
</gene>
<dbReference type="Gene3D" id="3.10.20.310">
    <property type="entry name" value="membrane protein fhac"/>
    <property type="match status" value="1"/>
</dbReference>
<proteinExistence type="predicted"/>
<evidence type="ECO:0000313" key="3">
    <source>
        <dbReference type="Proteomes" id="UP000263833"/>
    </source>
</evidence>
<feature type="domain" description="Haemolysin activator HlyB C-terminal" evidence="1">
    <location>
        <begin position="200"/>
        <end position="418"/>
    </location>
</feature>
<dbReference type="InterPro" id="IPR005565">
    <property type="entry name" value="Hemolysn_activator_HlyB_C"/>
</dbReference>
<dbReference type="Gene3D" id="2.40.160.50">
    <property type="entry name" value="membrane protein fhac: a member of the omp85/tpsb transporter family"/>
    <property type="match status" value="1"/>
</dbReference>
<dbReference type="GO" id="GO:0098046">
    <property type="term" value="C:type V protein secretion system complex"/>
    <property type="evidence" value="ECO:0007669"/>
    <property type="project" value="TreeGrafter"/>
</dbReference>
<dbReference type="GO" id="GO:0046819">
    <property type="term" value="P:protein secretion by the type V secretion system"/>
    <property type="evidence" value="ECO:0007669"/>
    <property type="project" value="TreeGrafter"/>
</dbReference>
<organism evidence="2 3">
    <name type="scientific">Sphingorhabdus pulchriflava</name>
    <dbReference type="NCBI Taxonomy" id="2292257"/>
    <lineage>
        <taxon>Bacteria</taxon>
        <taxon>Pseudomonadati</taxon>
        <taxon>Pseudomonadota</taxon>
        <taxon>Alphaproteobacteria</taxon>
        <taxon>Sphingomonadales</taxon>
        <taxon>Sphingomonadaceae</taxon>
        <taxon>Sphingorhabdus</taxon>
    </lineage>
</organism>
<dbReference type="AlphaFoldDB" id="A0A371BJ61"/>
<comment type="caution">
    <text evidence="2">The sequence shown here is derived from an EMBL/GenBank/DDBJ whole genome shotgun (WGS) entry which is preliminary data.</text>
</comment>
<name>A0A371BJ61_9SPHN</name>
<dbReference type="InterPro" id="IPR051544">
    <property type="entry name" value="TPS_OM_transporter"/>
</dbReference>
<dbReference type="Pfam" id="PF03865">
    <property type="entry name" value="ShlB"/>
    <property type="match status" value="1"/>
</dbReference>
<evidence type="ECO:0000259" key="1">
    <source>
        <dbReference type="Pfam" id="PF03865"/>
    </source>
</evidence>
<keyword evidence="3" id="KW-1185">Reference proteome</keyword>
<evidence type="ECO:0000313" key="2">
    <source>
        <dbReference type="EMBL" id="RDV07413.1"/>
    </source>
</evidence>
<protein>
    <submittedName>
        <fullName evidence="2">ShlB/FhaC/HecB family hemolysin secretion/activation protein</fullName>
    </submittedName>
</protein>
<sequence>MGSAAAAAPLGQKQQSEVEMASHAVVSGVTVYDPEQLLKFASAHSRAEDATVSAEKIAEAIELIYREDGYALAEVTLAYSQDGNPVLRVDEGQLKAVSITGLQPRTESRVRSYAEKLLVKTPLQLRDLERALMLSSDLAGVAIANQISPDSSGRGSVLAIHGAENTTSGAAGIEVVPIRPGSAVRGYVVQEFYGAITGGDMVRILGQATLDRGDDWSVSGMAYYRTPVGSNGTYIEAMGGNTVARRDFANITQDSRLTGWNAAFVIGHPIERSLTDFTYLLAEYEFVDARSRFLGQKLRSSTHALRLRALKGTDLADGSLFRAAATLSGGTRPDAVPGRLPDGAKSFAHFRSEIGLAVPLDKKQLTSLRVEFRGQWASTRLPEVERISMGHAPFLRGYAPAEVAGDRGYGATVEIARSAATGNGSVPAITPFAFGALGYTDIIKPRLGERTLNTVTSIGFGSSFHIKGGIHLSGWAAVPLRDGPQSRSGNPAFHASVTVGW</sequence>
<reference evidence="3" key="1">
    <citation type="submission" date="2018-08" db="EMBL/GenBank/DDBJ databases">
        <authorList>
            <person name="Kim S.-J."/>
            <person name="Jung G.-Y."/>
        </authorList>
    </citation>
    <scope>NUCLEOTIDE SEQUENCE [LARGE SCALE GENOMIC DNA]</scope>
    <source>
        <strain evidence="3">GY_G</strain>
    </source>
</reference>
<dbReference type="PANTHER" id="PTHR34597:SF3">
    <property type="entry name" value="OUTER MEMBRANE TRANSPORTER CDIB"/>
    <property type="match status" value="1"/>
</dbReference>
<dbReference type="GO" id="GO:0008320">
    <property type="term" value="F:protein transmembrane transporter activity"/>
    <property type="evidence" value="ECO:0007669"/>
    <property type="project" value="TreeGrafter"/>
</dbReference>
<accession>A0A371BJ61</accession>